<dbReference type="EMBL" id="FLUQ01000001">
    <property type="protein sequence ID" value="SBV98363.1"/>
    <property type="molecule type" value="Genomic_DNA"/>
</dbReference>
<feature type="domain" description="NAD-dependent epimerase/dehydratase" evidence="11">
    <location>
        <begin position="2"/>
        <end position="251"/>
    </location>
</feature>
<dbReference type="Gene3D" id="3.40.50.720">
    <property type="entry name" value="NAD(P)-binding Rossmann-like Domain"/>
    <property type="match status" value="1"/>
</dbReference>
<protein>
    <recommendedName>
        <fullName evidence="6 10">UDP-glucose 4-epimerase</fullName>
        <ecNumber evidence="5 10">5.1.3.2</ecNumber>
    </recommendedName>
</protein>
<dbReference type="CDD" id="cd05247">
    <property type="entry name" value="UDP_G4E_1_SDR_e"/>
    <property type="match status" value="1"/>
</dbReference>
<evidence type="ECO:0000256" key="7">
    <source>
        <dbReference type="ARBA" id="ARBA00023027"/>
    </source>
</evidence>
<dbReference type="EC" id="5.1.3.2" evidence="5 10"/>
<dbReference type="InterPro" id="IPR001509">
    <property type="entry name" value="Epimerase_deHydtase"/>
</dbReference>
<keyword evidence="7 10" id="KW-0520">NAD</keyword>
<evidence type="ECO:0000256" key="4">
    <source>
        <dbReference type="ARBA" id="ARBA00007637"/>
    </source>
</evidence>
<dbReference type="AlphaFoldDB" id="A0A212JFZ3"/>
<evidence type="ECO:0000256" key="2">
    <source>
        <dbReference type="ARBA" id="ARBA00001911"/>
    </source>
</evidence>
<dbReference type="InterPro" id="IPR005886">
    <property type="entry name" value="UDP_G4E"/>
</dbReference>
<evidence type="ECO:0000256" key="6">
    <source>
        <dbReference type="ARBA" id="ARBA00018569"/>
    </source>
</evidence>
<reference evidence="12" key="1">
    <citation type="submission" date="2016-04" db="EMBL/GenBank/DDBJ databases">
        <authorList>
            <person name="Evans L.H."/>
            <person name="Alamgir A."/>
            <person name="Owens N."/>
            <person name="Weber N.D."/>
            <person name="Virtaneva K."/>
            <person name="Barbian K."/>
            <person name="Babar A."/>
            <person name="Rosenke K."/>
        </authorList>
    </citation>
    <scope>NUCLEOTIDE SEQUENCE</scope>
    <source>
        <strain evidence="12">86</strain>
    </source>
</reference>
<evidence type="ECO:0000259" key="11">
    <source>
        <dbReference type="Pfam" id="PF01370"/>
    </source>
</evidence>
<keyword evidence="9 10" id="KW-0119">Carbohydrate metabolism</keyword>
<evidence type="ECO:0000256" key="8">
    <source>
        <dbReference type="ARBA" id="ARBA00023235"/>
    </source>
</evidence>
<evidence type="ECO:0000256" key="3">
    <source>
        <dbReference type="ARBA" id="ARBA00004947"/>
    </source>
</evidence>
<evidence type="ECO:0000256" key="1">
    <source>
        <dbReference type="ARBA" id="ARBA00000083"/>
    </source>
</evidence>
<dbReference type="GO" id="GO:0003978">
    <property type="term" value="F:UDP-glucose 4-epimerase activity"/>
    <property type="evidence" value="ECO:0007669"/>
    <property type="project" value="UniProtKB-UniRule"/>
</dbReference>
<dbReference type="PANTHER" id="PTHR43725">
    <property type="entry name" value="UDP-GLUCOSE 4-EPIMERASE"/>
    <property type="match status" value="1"/>
</dbReference>
<dbReference type="PANTHER" id="PTHR43725:SF53">
    <property type="entry name" value="UDP-ARABINOSE 4-EPIMERASE 1"/>
    <property type="match status" value="1"/>
</dbReference>
<comment type="catalytic activity">
    <reaction evidence="1 10">
        <text>UDP-alpha-D-glucose = UDP-alpha-D-galactose</text>
        <dbReference type="Rhea" id="RHEA:22168"/>
        <dbReference type="ChEBI" id="CHEBI:58885"/>
        <dbReference type="ChEBI" id="CHEBI:66914"/>
        <dbReference type="EC" id="5.1.3.2"/>
    </reaction>
</comment>
<dbReference type="Gene3D" id="3.90.25.10">
    <property type="entry name" value="UDP-galactose 4-epimerase, domain 1"/>
    <property type="match status" value="1"/>
</dbReference>
<dbReference type="Pfam" id="PF01370">
    <property type="entry name" value="Epimerase"/>
    <property type="match status" value="1"/>
</dbReference>
<name>A0A212JFZ3_9DELT</name>
<dbReference type="SUPFAM" id="SSF51735">
    <property type="entry name" value="NAD(P)-binding Rossmann-fold domains"/>
    <property type="match status" value="1"/>
</dbReference>
<sequence>MILVCGGAGYVGSHMVRALAERGEQTVVIDNFRTGYKAAVHPEAVFCEGDIRNRRDLDGIFSRYPVDAVIHFAASTQVGESVQKPLDYFNNNVMGMQTLLEAMAAHSVGVLVFSSSAAVYGDPASVPVAEDAPLLPTSPYGETKRMMEEMMRWVGPACNIRSVSLRYFNVAGAVADGSLGEAHLPESHLIPLILQVPLGQRSHITVFGDDYDTPDGTCIRDYIHVTDLTDAHLLAVDYLRRGGESDVFNLGNGEGFSVRDVITTAEAVVGRPIPSVIAERRAGDPARLVASSAKAEAVLGWKPSRSGLENIIATAWNWHAKHPDGYRI</sequence>
<gene>
    <name evidence="12" type="primary">galE</name>
    <name evidence="12" type="ORF">KL86DPRO_11377</name>
</gene>
<dbReference type="GO" id="GO:0033499">
    <property type="term" value="P:galactose catabolic process via UDP-galactose, Leloir pathway"/>
    <property type="evidence" value="ECO:0007669"/>
    <property type="project" value="TreeGrafter"/>
</dbReference>
<dbReference type="UniPathway" id="UPA00214"/>
<organism evidence="12">
    <name type="scientific">uncultured delta proteobacterium</name>
    <dbReference type="NCBI Taxonomy" id="34034"/>
    <lineage>
        <taxon>Bacteria</taxon>
        <taxon>Deltaproteobacteria</taxon>
        <taxon>environmental samples</taxon>
    </lineage>
</organism>
<evidence type="ECO:0000313" key="12">
    <source>
        <dbReference type="EMBL" id="SBV98363.1"/>
    </source>
</evidence>
<evidence type="ECO:0000256" key="10">
    <source>
        <dbReference type="RuleBase" id="RU366046"/>
    </source>
</evidence>
<dbReference type="NCBIfam" id="TIGR01179">
    <property type="entry name" value="galE"/>
    <property type="match status" value="1"/>
</dbReference>
<comment type="cofactor">
    <cofactor evidence="2 10">
        <name>NAD(+)</name>
        <dbReference type="ChEBI" id="CHEBI:57540"/>
    </cofactor>
</comment>
<accession>A0A212JFZ3</accession>
<comment type="similarity">
    <text evidence="4 10">Belongs to the NAD(P)-dependent epimerase/dehydratase family.</text>
</comment>
<comment type="subunit">
    <text evidence="10">Homodimer.</text>
</comment>
<proteinExistence type="inferred from homology"/>
<comment type="pathway">
    <text evidence="3 10">Carbohydrate metabolism; galactose metabolism.</text>
</comment>
<evidence type="ECO:0000256" key="9">
    <source>
        <dbReference type="ARBA" id="ARBA00023277"/>
    </source>
</evidence>
<dbReference type="InterPro" id="IPR036291">
    <property type="entry name" value="NAD(P)-bd_dom_sf"/>
</dbReference>
<keyword evidence="8 10" id="KW-0413">Isomerase</keyword>
<evidence type="ECO:0000256" key="5">
    <source>
        <dbReference type="ARBA" id="ARBA00013189"/>
    </source>
</evidence>